<dbReference type="EMBL" id="CAACVG010007846">
    <property type="protein sequence ID" value="VEN47341.1"/>
    <property type="molecule type" value="Genomic_DNA"/>
</dbReference>
<dbReference type="Proteomes" id="UP000410492">
    <property type="component" value="Unassembled WGS sequence"/>
</dbReference>
<sequence>MFTSTLSGTLDEFGCSKSSKSAKKALPFTTR</sequence>
<name>A0A653CHF0_CALMS</name>
<evidence type="ECO:0000313" key="3">
    <source>
        <dbReference type="Proteomes" id="UP000410492"/>
    </source>
</evidence>
<organism evidence="2 3">
    <name type="scientific">Callosobruchus maculatus</name>
    <name type="common">Southern cowpea weevil</name>
    <name type="synonym">Pulse bruchid</name>
    <dbReference type="NCBI Taxonomy" id="64391"/>
    <lineage>
        <taxon>Eukaryota</taxon>
        <taxon>Metazoa</taxon>
        <taxon>Ecdysozoa</taxon>
        <taxon>Arthropoda</taxon>
        <taxon>Hexapoda</taxon>
        <taxon>Insecta</taxon>
        <taxon>Pterygota</taxon>
        <taxon>Neoptera</taxon>
        <taxon>Endopterygota</taxon>
        <taxon>Coleoptera</taxon>
        <taxon>Polyphaga</taxon>
        <taxon>Cucujiformia</taxon>
        <taxon>Chrysomeloidea</taxon>
        <taxon>Chrysomelidae</taxon>
        <taxon>Bruchinae</taxon>
        <taxon>Bruchini</taxon>
        <taxon>Callosobruchus</taxon>
    </lineage>
</organism>
<keyword evidence="3" id="KW-1185">Reference proteome</keyword>
<feature type="region of interest" description="Disordered" evidence="1">
    <location>
        <begin position="1"/>
        <end position="31"/>
    </location>
</feature>
<gene>
    <name evidence="2" type="ORF">CALMAC_LOCUS9143</name>
</gene>
<evidence type="ECO:0000313" key="2">
    <source>
        <dbReference type="EMBL" id="VEN47341.1"/>
    </source>
</evidence>
<protein>
    <submittedName>
        <fullName evidence="2">Uncharacterized protein</fullName>
    </submittedName>
</protein>
<evidence type="ECO:0000256" key="1">
    <source>
        <dbReference type="SAM" id="MobiDB-lite"/>
    </source>
</evidence>
<accession>A0A653CHF0</accession>
<proteinExistence type="predicted"/>
<reference evidence="2 3" key="1">
    <citation type="submission" date="2019-01" db="EMBL/GenBank/DDBJ databases">
        <authorList>
            <person name="Sayadi A."/>
        </authorList>
    </citation>
    <scope>NUCLEOTIDE SEQUENCE [LARGE SCALE GENOMIC DNA]</scope>
</reference>
<dbReference type="AlphaFoldDB" id="A0A653CHF0"/>